<evidence type="ECO:0000259" key="9">
    <source>
        <dbReference type="Pfam" id="PF02714"/>
    </source>
</evidence>
<dbReference type="AlphaFoldDB" id="A0A0C3BEX9"/>
<feature type="transmembrane region" description="Helical" evidence="8">
    <location>
        <begin position="638"/>
        <end position="660"/>
    </location>
</feature>
<proteinExistence type="inferred from homology"/>
<dbReference type="OrthoDB" id="2150324at2759"/>
<evidence type="ECO:0000256" key="5">
    <source>
        <dbReference type="ARBA" id="ARBA00022989"/>
    </source>
</evidence>
<dbReference type="InterPro" id="IPR027815">
    <property type="entry name" value="CSC1/OSCA1-like_cyt"/>
</dbReference>
<evidence type="ECO:0000313" key="13">
    <source>
        <dbReference type="Proteomes" id="UP000054097"/>
    </source>
</evidence>
<evidence type="ECO:0000256" key="7">
    <source>
        <dbReference type="SAM" id="MobiDB-lite"/>
    </source>
</evidence>
<feature type="domain" description="CSC1/OSCA1-like N-terminal transmembrane" evidence="10">
    <location>
        <begin position="25"/>
        <end position="175"/>
    </location>
</feature>
<evidence type="ECO:0000256" key="3">
    <source>
        <dbReference type="ARBA" id="ARBA00022448"/>
    </source>
</evidence>
<dbReference type="Pfam" id="PF02714">
    <property type="entry name" value="RSN1_7TM"/>
    <property type="match status" value="1"/>
</dbReference>
<keyword evidence="3" id="KW-0813">Transport</keyword>
<feature type="region of interest" description="Disordered" evidence="7">
    <location>
        <begin position="883"/>
        <end position="1060"/>
    </location>
</feature>
<dbReference type="InterPro" id="IPR032880">
    <property type="entry name" value="CSC1/OSCA1-like_N"/>
</dbReference>
<dbReference type="InterPro" id="IPR003864">
    <property type="entry name" value="CSC1/OSCA1-like_7TM"/>
</dbReference>
<feature type="compositionally biased region" description="Polar residues" evidence="7">
    <location>
        <begin position="845"/>
        <end position="854"/>
    </location>
</feature>
<feature type="compositionally biased region" description="Polar residues" evidence="7">
    <location>
        <begin position="1014"/>
        <end position="1039"/>
    </location>
</feature>
<feature type="transmembrane region" description="Helical" evidence="8">
    <location>
        <begin position="600"/>
        <end position="618"/>
    </location>
</feature>
<comment type="subcellular location">
    <subcellularLocation>
        <location evidence="1">Membrane</location>
        <topology evidence="1">Multi-pass membrane protein</topology>
    </subcellularLocation>
</comment>
<sequence length="1060" mass="119014">MANIDLDQIVKDYNNHLSAVLPKAVGSNLAIWTVSSLAVVLTFNILRPRNKIIYEPKSKYHEGNKAPPVIKDGFFSWIGPLWSTSELELLDKVGLDGVTFLRFLRMMAYIFLGVAVLTCGALIPINVSYNYNNVKEDERNSLSILTIESVAGTTLFFHVAATYLINFLVLGLIYFNWKKIIDLRYTWFRSDEYNKSFYARTLMILNVPKKLQSDTGLQGFFAGLQIPYPTTSVHIGHRVGQLPELIEYHNETVRSFEKVLVGYLKGGKLGKKRPTITIGGFMGFGGEKRDAIDFYTRKLARTEAAVQEWREKAEYNKVENYGFASLAAVPYTHIVAHRLSGKHPKGTTITLAPNPKDIIWKNLTMTDAARRSQKTIGWLWLALFCFLNTVPLLLVSALANLTHIAVYIPFLATWQDKSEWSFALVNGILPPIVSAIFGWILPIVMRWLSQYQGAITYSRLDRAVVARYFAFLIISQLVIFSLLGVGFQLVTQIVNSVQNQESVWEILRDAKELPRKIQSTYIAQAPYWLTFFPLRGFLAVFDLAQLLNVIWISIKRRLFGRTPRDIREWTTPPDFQYDIYYANLLFLAAVGLVYAPLAPLISLAAAVVFWMSLLVYKYQIMFVFVSKVESGGRLWNVVINRLLACLVFMQLLMTVTIGLAHGWRSYYWISCLPPLLFVLVCKIWWNKTFMTRFRYYIPDDQELAQATVYSERNDNKSNRLERRFGHPALQADLFTPMLHKKMMPLLSEVYQSRLAQDSTKMDEYGGQKMQAQIAPGGVKIAAVDEQQLEMDPTLYQRDRGEQDWDTRSVAAGTVLGDGSTTLSHSKSGFYASSAGRDHPAGYDQYMQQGPQRTGTPGLVPGGYEMARLGSEANLPLLATHSTASFANPSTNGSHHSLHDRSPSVGPGAGPGYFASPTQGHSPYDERSGSSMGYHARAGSAGFDQTVASATGYPPQQQQQQRQPYVDRTQSPSGYQQRSGSAMGSQQHSQSRSGSAMGYQQQQSQSRSGSAMGYHQQSSQYPPVNTSDLGTPNRYYTPSPTLRERGNDGNLAGRGANRQNY</sequence>
<dbReference type="Proteomes" id="UP000054097">
    <property type="component" value="Unassembled WGS sequence"/>
</dbReference>
<evidence type="ECO:0000256" key="2">
    <source>
        <dbReference type="ARBA" id="ARBA00007779"/>
    </source>
</evidence>
<keyword evidence="6 8" id="KW-0472">Membrane</keyword>
<dbReference type="HOGENOM" id="CLU_009187_0_0_1"/>
<feature type="transmembrane region" description="Helical" evidence="8">
    <location>
        <begin position="666"/>
        <end position="685"/>
    </location>
</feature>
<dbReference type="Pfam" id="PF14703">
    <property type="entry name" value="PHM7_cyt"/>
    <property type="match status" value="1"/>
</dbReference>
<feature type="compositionally biased region" description="Polar residues" evidence="7">
    <location>
        <begin position="967"/>
        <end position="982"/>
    </location>
</feature>
<dbReference type="PANTHER" id="PTHR13018:SF149">
    <property type="entry name" value="DOMAIN PROTEIN, PUTATIVE (AFU_ORTHOLOGUE AFUA_3G11660)-RELATED"/>
    <property type="match status" value="1"/>
</dbReference>
<evidence type="ECO:0000256" key="1">
    <source>
        <dbReference type="ARBA" id="ARBA00004141"/>
    </source>
</evidence>
<evidence type="ECO:0000259" key="11">
    <source>
        <dbReference type="Pfam" id="PF14703"/>
    </source>
</evidence>
<reference evidence="12 13" key="1">
    <citation type="submission" date="2014-04" db="EMBL/GenBank/DDBJ databases">
        <authorList>
            <consortium name="DOE Joint Genome Institute"/>
            <person name="Kuo A."/>
            <person name="Zuccaro A."/>
            <person name="Kohler A."/>
            <person name="Nagy L.G."/>
            <person name="Floudas D."/>
            <person name="Copeland A."/>
            <person name="Barry K.W."/>
            <person name="Cichocki N."/>
            <person name="Veneault-Fourrey C."/>
            <person name="LaButti K."/>
            <person name="Lindquist E.A."/>
            <person name="Lipzen A."/>
            <person name="Lundell T."/>
            <person name="Morin E."/>
            <person name="Murat C."/>
            <person name="Sun H."/>
            <person name="Tunlid A."/>
            <person name="Henrissat B."/>
            <person name="Grigoriev I.V."/>
            <person name="Hibbett D.S."/>
            <person name="Martin F."/>
            <person name="Nordberg H.P."/>
            <person name="Cantor M.N."/>
            <person name="Hua S.X."/>
        </authorList>
    </citation>
    <scope>NUCLEOTIDE SEQUENCE [LARGE SCALE GENOMIC DNA]</scope>
    <source>
        <strain evidence="12 13">MAFF 305830</strain>
    </source>
</reference>
<dbReference type="GO" id="GO:0005227">
    <property type="term" value="F:calcium-activated cation channel activity"/>
    <property type="evidence" value="ECO:0007669"/>
    <property type="project" value="InterPro"/>
</dbReference>
<dbReference type="EMBL" id="KN824284">
    <property type="protein sequence ID" value="KIM30679.1"/>
    <property type="molecule type" value="Genomic_DNA"/>
</dbReference>
<feature type="transmembrane region" description="Helical" evidence="8">
    <location>
        <begin position="109"/>
        <end position="129"/>
    </location>
</feature>
<name>A0A0C3BEX9_SERVB</name>
<feature type="compositionally biased region" description="Low complexity" evidence="7">
    <location>
        <begin position="983"/>
        <end position="1012"/>
    </location>
</feature>
<feature type="transmembrane region" description="Helical" evidence="8">
    <location>
        <begin position="149"/>
        <end position="175"/>
    </location>
</feature>
<evidence type="ECO:0000256" key="6">
    <source>
        <dbReference type="ARBA" id="ARBA00023136"/>
    </source>
</evidence>
<dbReference type="PANTHER" id="PTHR13018">
    <property type="entry name" value="PROBABLE MEMBRANE PROTEIN DUF221-RELATED"/>
    <property type="match status" value="1"/>
</dbReference>
<feature type="transmembrane region" description="Helical" evidence="8">
    <location>
        <begin position="536"/>
        <end position="554"/>
    </location>
</feature>
<evidence type="ECO:0008006" key="14">
    <source>
        <dbReference type="Google" id="ProtNLM"/>
    </source>
</evidence>
<feature type="compositionally biased region" description="Low complexity" evidence="7">
    <location>
        <begin position="953"/>
        <end position="963"/>
    </location>
</feature>
<feature type="transmembrane region" description="Helical" evidence="8">
    <location>
        <begin position="378"/>
        <end position="408"/>
    </location>
</feature>
<evidence type="ECO:0000259" key="10">
    <source>
        <dbReference type="Pfam" id="PF13967"/>
    </source>
</evidence>
<reference evidence="13" key="2">
    <citation type="submission" date="2015-01" db="EMBL/GenBank/DDBJ databases">
        <title>Evolutionary Origins and Diversification of the Mycorrhizal Mutualists.</title>
        <authorList>
            <consortium name="DOE Joint Genome Institute"/>
            <consortium name="Mycorrhizal Genomics Consortium"/>
            <person name="Kohler A."/>
            <person name="Kuo A."/>
            <person name="Nagy L.G."/>
            <person name="Floudas D."/>
            <person name="Copeland A."/>
            <person name="Barry K.W."/>
            <person name="Cichocki N."/>
            <person name="Veneault-Fourrey C."/>
            <person name="LaButti K."/>
            <person name="Lindquist E.A."/>
            <person name="Lipzen A."/>
            <person name="Lundell T."/>
            <person name="Morin E."/>
            <person name="Murat C."/>
            <person name="Riley R."/>
            <person name="Ohm R."/>
            <person name="Sun H."/>
            <person name="Tunlid A."/>
            <person name="Henrissat B."/>
            <person name="Grigoriev I.V."/>
            <person name="Hibbett D.S."/>
            <person name="Martin F."/>
        </authorList>
    </citation>
    <scope>NUCLEOTIDE SEQUENCE [LARGE SCALE GENOMIC DNA]</scope>
    <source>
        <strain evidence="13">MAFF 305830</strain>
    </source>
</reference>
<evidence type="ECO:0000313" key="12">
    <source>
        <dbReference type="EMBL" id="KIM30679.1"/>
    </source>
</evidence>
<comment type="similarity">
    <text evidence="2">Belongs to the CSC1 (TC 1.A.17) family.</text>
</comment>
<feature type="region of interest" description="Disordered" evidence="7">
    <location>
        <begin position="830"/>
        <end position="856"/>
    </location>
</feature>
<dbReference type="InterPro" id="IPR045122">
    <property type="entry name" value="Csc1-like"/>
</dbReference>
<keyword evidence="13" id="KW-1185">Reference proteome</keyword>
<gene>
    <name evidence="12" type="ORF">M408DRAFT_22140</name>
</gene>
<dbReference type="GO" id="GO:0005886">
    <property type="term" value="C:plasma membrane"/>
    <property type="evidence" value="ECO:0007669"/>
    <property type="project" value="TreeGrafter"/>
</dbReference>
<dbReference type="STRING" id="933852.A0A0C3BEX9"/>
<keyword evidence="4 8" id="KW-0812">Transmembrane</keyword>
<evidence type="ECO:0000256" key="4">
    <source>
        <dbReference type="ARBA" id="ARBA00022692"/>
    </source>
</evidence>
<dbReference type="Pfam" id="PF13967">
    <property type="entry name" value="RSN1_TM"/>
    <property type="match status" value="1"/>
</dbReference>
<evidence type="ECO:0000256" key="8">
    <source>
        <dbReference type="SAM" id="Phobius"/>
    </source>
</evidence>
<feature type="transmembrane region" description="Helical" evidence="8">
    <location>
        <begin position="575"/>
        <end position="594"/>
    </location>
</feature>
<keyword evidence="5 8" id="KW-1133">Transmembrane helix</keyword>
<feature type="transmembrane region" description="Helical" evidence="8">
    <location>
        <begin position="428"/>
        <end position="448"/>
    </location>
</feature>
<protein>
    <recommendedName>
        <fullName evidence="14">DUF221-domain-containing protein</fullName>
    </recommendedName>
</protein>
<feature type="transmembrane region" description="Helical" evidence="8">
    <location>
        <begin position="468"/>
        <end position="490"/>
    </location>
</feature>
<feature type="transmembrane region" description="Helical" evidence="8">
    <location>
        <begin position="29"/>
        <end position="46"/>
    </location>
</feature>
<feature type="domain" description="CSC1/OSCA1-like cytosolic" evidence="11">
    <location>
        <begin position="199"/>
        <end position="362"/>
    </location>
</feature>
<feature type="domain" description="CSC1/OSCA1-like 7TM region" evidence="9">
    <location>
        <begin position="374"/>
        <end position="655"/>
    </location>
</feature>
<feature type="compositionally biased region" description="Polar residues" evidence="7">
    <location>
        <begin position="883"/>
        <end position="894"/>
    </location>
</feature>
<organism evidence="12 13">
    <name type="scientific">Serendipita vermifera MAFF 305830</name>
    <dbReference type="NCBI Taxonomy" id="933852"/>
    <lineage>
        <taxon>Eukaryota</taxon>
        <taxon>Fungi</taxon>
        <taxon>Dikarya</taxon>
        <taxon>Basidiomycota</taxon>
        <taxon>Agaricomycotina</taxon>
        <taxon>Agaricomycetes</taxon>
        <taxon>Sebacinales</taxon>
        <taxon>Serendipitaceae</taxon>
        <taxon>Serendipita</taxon>
    </lineage>
</organism>
<accession>A0A0C3BEX9</accession>